<dbReference type="AlphaFoldDB" id="A0A448I9G8"/>
<sequence>MTTIGITGASGELGRAATDHVLRANPDTDLVLLTRNPEALTGSRSAGSVRIRHADFDAPEELPAAFDDIDVLLLISTDAVGRRAAQHRAAIAAAAKAGVARVVYTSATNPHVAHPVELAPLMRDHAETEAALQAAGMSWTILRNALYLDAFAPVWAQSAATGTLVSNNGTGRHAPVARDDCAAAAAAALTTAGHDNATYNISGAQLIDDETLAALLSTAYGRTVEVVAVSDQEYAAGLQEAGLPPAVADPIVGFGASIRGGLLEAPLGDTERLIGRAPISVEAFLSPAGA</sequence>
<dbReference type="OrthoDB" id="3510772at2"/>
<keyword evidence="3" id="KW-1185">Reference proteome</keyword>
<keyword evidence="2" id="KW-0560">Oxidoreductase</keyword>
<dbReference type="Gene3D" id="3.40.50.720">
    <property type="entry name" value="NAD(P)-binding Rossmann-like Domain"/>
    <property type="match status" value="1"/>
</dbReference>
<dbReference type="InterPro" id="IPR016040">
    <property type="entry name" value="NAD(P)-bd_dom"/>
</dbReference>
<dbReference type="InterPro" id="IPR052718">
    <property type="entry name" value="NmrA-type_oxidoreductase"/>
</dbReference>
<proteinExistence type="predicted"/>
<evidence type="ECO:0000313" key="2">
    <source>
        <dbReference type="EMBL" id="VEG49068.1"/>
    </source>
</evidence>
<dbReference type="Pfam" id="PF13460">
    <property type="entry name" value="NAD_binding_10"/>
    <property type="match status" value="1"/>
</dbReference>
<dbReference type="PANTHER" id="PTHR47129">
    <property type="entry name" value="QUINONE OXIDOREDUCTASE 2"/>
    <property type="match status" value="1"/>
</dbReference>
<evidence type="ECO:0000259" key="1">
    <source>
        <dbReference type="Pfam" id="PF13460"/>
    </source>
</evidence>
<evidence type="ECO:0000313" key="3">
    <source>
        <dbReference type="Proteomes" id="UP000282551"/>
    </source>
</evidence>
<feature type="domain" description="NAD(P)-binding" evidence="1">
    <location>
        <begin position="8"/>
        <end position="190"/>
    </location>
</feature>
<organism evidence="2 3">
    <name type="scientific">Mycolicibacterium chitae</name>
    <name type="common">Mycobacterium chitae</name>
    <dbReference type="NCBI Taxonomy" id="1792"/>
    <lineage>
        <taxon>Bacteria</taxon>
        <taxon>Bacillati</taxon>
        <taxon>Actinomycetota</taxon>
        <taxon>Actinomycetes</taxon>
        <taxon>Mycobacteriales</taxon>
        <taxon>Mycobacteriaceae</taxon>
        <taxon>Mycolicibacterium</taxon>
    </lineage>
</organism>
<dbReference type="GO" id="GO:0003955">
    <property type="term" value="F:NAD(P)H dehydrogenase (quinone) activity"/>
    <property type="evidence" value="ECO:0007669"/>
    <property type="project" value="UniProtKB-EC"/>
</dbReference>
<dbReference type="EMBL" id="LR134355">
    <property type="protein sequence ID" value="VEG49068.1"/>
    <property type="molecule type" value="Genomic_DNA"/>
</dbReference>
<reference evidence="2 3" key="1">
    <citation type="submission" date="2018-12" db="EMBL/GenBank/DDBJ databases">
        <authorList>
            <consortium name="Pathogen Informatics"/>
        </authorList>
    </citation>
    <scope>NUCLEOTIDE SEQUENCE [LARGE SCALE GENOMIC DNA]</scope>
    <source>
        <strain evidence="2 3">NCTC10485</strain>
    </source>
</reference>
<dbReference type="PANTHER" id="PTHR47129:SF1">
    <property type="entry name" value="NMRA-LIKE DOMAIN-CONTAINING PROTEIN"/>
    <property type="match status" value="1"/>
</dbReference>
<gene>
    <name evidence="2" type="primary">qorB</name>
    <name evidence="2" type="ORF">NCTC10485_03373</name>
</gene>
<name>A0A448I9G8_MYCCI</name>
<accession>A0A448I9G8</accession>
<dbReference type="Proteomes" id="UP000282551">
    <property type="component" value="Chromosome"/>
</dbReference>
<dbReference type="EC" id="1.6.5.2" evidence="2"/>
<dbReference type="SUPFAM" id="SSF51735">
    <property type="entry name" value="NAD(P)-binding Rossmann-fold domains"/>
    <property type="match status" value="1"/>
</dbReference>
<dbReference type="InterPro" id="IPR036291">
    <property type="entry name" value="NAD(P)-bd_dom_sf"/>
</dbReference>
<protein>
    <submittedName>
        <fullName evidence="2">Putative nucleoside-diphosphate sugar epimerase</fullName>
        <ecNumber evidence="2">1.6.5.2</ecNumber>
    </submittedName>
</protein>
<dbReference type="Gene3D" id="3.90.25.10">
    <property type="entry name" value="UDP-galactose 4-epimerase, domain 1"/>
    <property type="match status" value="1"/>
</dbReference>
<dbReference type="RefSeq" id="WP_126334787.1">
    <property type="nucleotide sequence ID" value="NZ_AP022604.1"/>
</dbReference>